<dbReference type="AlphaFoldDB" id="A0A2W5RX70"/>
<evidence type="ECO:0000313" key="2">
    <source>
        <dbReference type="Proteomes" id="UP000248975"/>
    </source>
</evidence>
<organism evidence="1 2">
    <name type="scientific">Cereibacter sphaeroides</name>
    <name type="common">Rhodobacter sphaeroides</name>
    <dbReference type="NCBI Taxonomy" id="1063"/>
    <lineage>
        <taxon>Bacteria</taxon>
        <taxon>Pseudomonadati</taxon>
        <taxon>Pseudomonadota</taxon>
        <taxon>Alphaproteobacteria</taxon>
        <taxon>Rhodobacterales</taxon>
        <taxon>Paracoccaceae</taxon>
        <taxon>Cereibacter</taxon>
    </lineage>
</organism>
<comment type="caution">
    <text evidence="1">The sequence shown here is derived from an EMBL/GenBank/DDBJ whole genome shotgun (WGS) entry which is preliminary data.</text>
</comment>
<reference evidence="1 2" key="1">
    <citation type="submission" date="2017-08" db="EMBL/GenBank/DDBJ databases">
        <title>Infants hospitalized years apart are colonized by the same room-sourced microbial strains.</title>
        <authorList>
            <person name="Brooks B."/>
            <person name="Olm M.R."/>
            <person name="Firek B.A."/>
            <person name="Baker R."/>
            <person name="Thomas B.C."/>
            <person name="Morowitz M.J."/>
            <person name="Banfield J.F."/>
        </authorList>
    </citation>
    <scope>NUCLEOTIDE SEQUENCE [LARGE SCALE GENOMIC DNA]</scope>
    <source>
        <strain evidence="1">S2_003_000_R2_11</strain>
    </source>
</reference>
<dbReference type="EMBL" id="QFQS01000009">
    <property type="protein sequence ID" value="PZQ95151.1"/>
    <property type="molecule type" value="Genomic_DNA"/>
</dbReference>
<sequence length="69" mass="7986">MSSDPRFEVAAIRVEGRTVSAYKCTCRKCGTEDKIPSNRQTHRLPGVVVQKKFQQRGWSFPKRLCRECK</sequence>
<gene>
    <name evidence="1" type="ORF">DI533_20080</name>
</gene>
<dbReference type="Proteomes" id="UP000248975">
    <property type="component" value="Unassembled WGS sequence"/>
</dbReference>
<proteinExistence type="predicted"/>
<evidence type="ECO:0000313" key="1">
    <source>
        <dbReference type="EMBL" id="PZQ95151.1"/>
    </source>
</evidence>
<protein>
    <submittedName>
        <fullName evidence="1">Uncharacterized protein</fullName>
    </submittedName>
</protein>
<name>A0A2W5RX70_CERSP</name>
<accession>A0A2W5RX70</accession>